<dbReference type="Proteomes" id="UP001596513">
    <property type="component" value="Unassembled WGS sequence"/>
</dbReference>
<name>A0ABW2UAJ6_9BACT</name>
<accession>A0ABW2UAJ6</accession>
<gene>
    <name evidence="1" type="ORF">ACFQT0_20475</name>
</gene>
<organism evidence="1 2">
    <name type="scientific">Hymenobacter humi</name>
    <dbReference type="NCBI Taxonomy" id="1411620"/>
    <lineage>
        <taxon>Bacteria</taxon>
        <taxon>Pseudomonadati</taxon>
        <taxon>Bacteroidota</taxon>
        <taxon>Cytophagia</taxon>
        <taxon>Cytophagales</taxon>
        <taxon>Hymenobacteraceae</taxon>
        <taxon>Hymenobacter</taxon>
    </lineage>
</organism>
<proteinExistence type="predicted"/>
<keyword evidence="2" id="KW-1185">Reference proteome</keyword>
<sequence>MLRAVVPAGTGPAPRIELSVVGGTFASHNVEVAVLNPTTNTYRSLARLVFRATPKLVGSMPCSAPKLGPMG</sequence>
<comment type="caution">
    <text evidence="1">The sequence shown here is derived from an EMBL/GenBank/DDBJ whole genome shotgun (WGS) entry which is preliminary data.</text>
</comment>
<evidence type="ECO:0000313" key="1">
    <source>
        <dbReference type="EMBL" id="MFC7669471.1"/>
    </source>
</evidence>
<protein>
    <submittedName>
        <fullName evidence="1">Uncharacterized protein</fullName>
    </submittedName>
</protein>
<dbReference type="EMBL" id="JBHTEK010000001">
    <property type="protein sequence ID" value="MFC7669471.1"/>
    <property type="molecule type" value="Genomic_DNA"/>
</dbReference>
<evidence type="ECO:0000313" key="2">
    <source>
        <dbReference type="Proteomes" id="UP001596513"/>
    </source>
</evidence>
<reference evidence="2" key="1">
    <citation type="journal article" date="2019" name="Int. J. Syst. Evol. Microbiol.">
        <title>The Global Catalogue of Microorganisms (GCM) 10K type strain sequencing project: providing services to taxonomists for standard genome sequencing and annotation.</title>
        <authorList>
            <consortium name="The Broad Institute Genomics Platform"/>
            <consortium name="The Broad Institute Genome Sequencing Center for Infectious Disease"/>
            <person name="Wu L."/>
            <person name="Ma J."/>
        </authorList>
    </citation>
    <scope>NUCLEOTIDE SEQUENCE [LARGE SCALE GENOMIC DNA]</scope>
    <source>
        <strain evidence="2">JCM 19635</strain>
    </source>
</reference>
<dbReference type="RefSeq" id="WP_380204972.1">
    <property type="nucleotide sequence ID" value="NZ_JBHTEK010000001.1"/>
</dbReference>